<dbReference type="RefSeq" id="WP_166313466.1">
    <property type="nucleotide sequence ID" value="NZ_WOTH01000007.1"/>
</dbReference>
<sequence length="349" mass="38662">MTRMPVHGHFGPAAASTTVLASVVYGLDSFIARLGAQPVNVFSRCGLEGRRSTLPSDTVPLDAYCRTLDCAAQETGTENFGLWFGHQFAPRRLGMLGYAVLSSSVLGEALDNLAAFFPIHQDNSVVSHRKQGGVSRLNYDVTDPLIHDHRHDAELSLAVFCNVIREALGPDWAPMRVLFRHKAPACVDDHEKAFGCPVLFGQPTNTLVFSEDILTAVMPDADGILFSAIKAGLLQIQRGKQAADQKSLRHVRQVILDLLPHGYPSIAQVAERLGCPYWTFQRRLADAGMTYRNLVEDVRRHYALKYLREAEHSVAQTAFRLGYSEGSAFTRAFTRWYGCSPRVWISSNS</sequence>
<feature type="domain" description="HTH araC/xylS-type" evidence="4">
    <location>
        <begin position="249"/>
        <end position="347"/>
    </location>
</feature>
<evidence type="ECO:0000256" key="3">
    <source>
        <dbReference type="ARBA" id="ARBA00023163"/>
    </source>
</evidence>
<dbReference type="InterPro" id="IPR032687">
    <property type="entry name" value="AraC-type_N"/>
</dbReference>
<evidence type="ECO:0000313" key="5">
    <source>
        <dbReference type="EMBL" id="NHO53317.1"/>
    </source>
</evidence>
<dbReference type="Pfam" id="PF12625">
    <property type="entry name" value="Arabinose_bd"/>
    <property type="match status" value="1"/>
</dbReference>
<dbReference type="Proteomes" id="UP000597459">
    <property type="component" value="Unassembled WGS sequence"/>
</dbReference>
<dbReference type="GO" id="GO:0005829">
    <property type="term" value="C:cytosol"/>
    <property type="evidence" value="ECO:0007669"/>
    <property type="project" value="TreeGrafter"/>
</dbReference>
<dbReference type="PROSITE" id="PS01124">
    <property type="entry name" value="HTH_ARAC_FAMILY_2"/>
    <property type="match status" value="1"/>
</dbReference>
<dbReference type="GO" id="GO:0003700">
    <property type="term" value="F:DNA-binding transcription factor activity"/>
    <property type="evidence" value="ECO:0007669"/>
    <property type="project" value="InterPro"/>
</dbReference>
<dbReference type="EMBL" id="WOTH01000007">
    <property type="protein sequence ID" value="NHO53317.1"/>
    <property type="molecule type" value="Genomic_DNA"/>
</dbReference>
<organism evidence="5 6">
    <name type="scientific">Acetobacter estunensis</name>
    <dbReference type="NCBI Taxonomy" id="104097"/>
    <lineage>
        <taxon>Bacteria</taxon>
        <taxon>Pseudomonadati</taxon>
        <taxon>Pseudomonadota</taxon>
        <taxon>Alphaproteobacteria</taxon>
        <taxon>Acetobacterales</taxon>
        <taxon>Acetobacteraceae</taxon>
        <taxon>Acetobacter</taxon>
    </lineage>
</organism>
<keyword evidence="6" id="KW-1185">Reference proteome</keyword>
<dbReference type="PANTHER" id="PTHR47894">
    <property type="entry name" value="HTH-TYPE TRANSCRIPTIONAL REGULATOR GADX"/>
    <property type="match status" value="1"/>
</dbReference>
<comment type="caution">
    <text evidence="5">The sequence shown here is derived from an EMBL/GenBank/DDBJ whole genome shotgun (WGS) entry which is preliminary data.</text>
</comment>
<dbReference type="InterPro" id="IPR018060">
    <property type="entry name" value="HTH_AraC"/>
</dbReference>
<reference evidence="5" key="1">
    <citation type="submission" date="2019-11" db="EMBL/GenBank/DDBJ databases">
        <title>Description of new Acetobacter species.</title>
        <authorList>
            <person name="Cleenwerck I."/>
            <person name="Sombolestani A.S."/>
        </authorList>
    </citation>
    <scope>NUCLEOTIDE SEQUENCE</scope>
    <source>
        <strain evidence="5">LMG 1626</strain>
    </source>
</reference>
<keyword evidence="3" id="KW-0804">Transcription</keyword>
<keyword evidence="1" id="KW-0805">Transcription regulation</keyword>
<keyword evidence="2" id="KW-0238">DNA-binding</keyword>
<evidence type="ECO:0000313" key="6">
    <source>
        <dbReference type="Proteomes" id="UP000597459"/>
    </source>
</evidence>
<dbReference type="PANTHER" id="PTHR47894:SF4">
    <property type="entry name" value="HTH-TYPE TRANSCRIPTIONAL REGULATOR GADX"/>
    <property type="match status" value="1"/>
</dbReference>
<dbReference type="InterPro" id="IPR009057">
    <property type="entry name" value="Homeodomain-like_sf"/>
</dbReference>
<evidence type="ECO:0000256" key="2">
    <source>
        <dbReference type="ARBA" id="ARBA00023125"/>
    </source>
</evidence>
<dbReference type="GO" id="GO:0000976">
    <property type="term" value="F:transcription cis-regulatory region binding"/>
    <property type="evidence" value="ECO:0007669"/>
    <property type="project" value="TreeGrafter"/>
</dbReference>
<dbReference type="SMART" id="SM00342">
    <property type="entry name" value="HTH_ARAC"/>
    <property type="match status" value="1"/>
</dbReference>
<protein>
    <submittedName>
        <fullName evidence="5">Helix-turn-helix domain-containing protein</fullName>
    </submittedName>
</protein>
<proteinExistence type="predicted"/>
<accession>A0A967EH97</accession>
<dbReference type="Gene3D" id="1.10.10.60">
    <property type="entry name" value="Homeodomain-like"/>
    <property type="match status" value="1"/>
</dbReference>
<dbReference type="SUPFAM" id="SSF46689">
    <property type="entry name" value="Homeodomain-like"/>
    <property type="match status" value="1"/>
</dbReference>
<gene>
    <name evidence="5" type="ORF">GOB87_04990</name>
</gene>
<dbReference type="Pfam" id="PF12833">
    <property type="entry name" value="HTH_18"/>
    <property type="match status" value="1"/>
</dbReference>
<evidence type="ECO:0000256" key="1">
    <source>
        <dbReference type="ARBA" id="ARBA00023015"/>
    </source>
</evidence>
<name>A0A967EH97_9PROT</name>
<dbReference type="AlphaFoldDB" id="A0A967EH97"/>
<evidence type="ECO:0000259" key="4">
    <source>
        <dbReference type="PROSITE" id="PS01124"/>
    </source>
</evidence>